<name>A0A9Q8P9P0_PASFU</name>
<reference evidence="2" key="1">
    <citation type="submission" date="2021-12" db="EMBL/GenBank/DDBJ databases">
        <authorList>
            <person name="Zaccaron A."/>
            <person name="Stergiopoulos I."/>
        </authorList>
    </citation>
    <scope>NUCLEOTIDE SEQUENCE</scope>
    <source>
        <strain evidence="2">Race5_Kim</strain>
    </source>
</reference>
<feature type="region of interest" description="Disordered" evidence="1">
    <location>
        <begin position="1"/>
        <end position="25"/>
    </location>
</feature>
<dbReference type="GeneID" id="71987070"/>
<gene>
    <name evidence="2" type="ORF">CLAFUR5_07192</name>
</gene>
<dbReference type="RefSeq" id="XP_047762830.1">
    <property type="nucleotide sequence ID" value="XM_047906340.1"/>
</dbReference>
<evidence type="ECO:0000256" key="1">
    <source>
        <dbReference type="SAM" id="MobiDB-lite"/>
    </source>
</evidence>
<protein>
    <submittedName>
        <fullName evidence="2">Uncharacterized protein</fullName>
    </submittedName>
</protein>
<dbReference type="EMBL" id="CP090168">
    <property type="protein sequence ID" value="UJO18464.1"/>
    <property type="molecule type" value="Genomic_DNA"/>
</dbReference>
<dbReference type="Proteomes" id="UP000756132">
    <property type="component" value="Chromosome 6"/>
</dbReference>
<dbReference type="AlphaFoldDB" id="A0A9Q8P9P0"/>
<reference evidence="2" key="2">
    <citation type="journal article" date="2022" name="Microb. Genom.">
        <title>A chromosome-scale genome assembly of the tomato pathogen Cladosporium fulvum reveals a compartmentalized genome architecture and the presence of a dispensable chromosome.</title>
        <authorList>
            <person name="Zaccaron A.Z."/>
            <person name="Chen L.H."/>
            <person name="Samaras A."/>
            <person name="Stergiopoulos I."/>
        </authorList>
    </citation>
    <scope>NUCLEOTIDE SEQUENCE</scope>
    <source>
        <strain evidence="2">Race5_Kim</strain>
    </source>
</reference>
<accession>A0A9Q8P9P0</accession>
<evidence type="ECO:0000313" key="3">
    <source>
        <dbReference type="Proteomes" id="UP000756132"/>
    </source>
</evidence>
<organism evidence="2 3">
    <name type="scientific">Passalora fulva</name>
    <name type="common">Tomato leaf mold</name>
    <name type="synonym">Cladosporium fulvum</name>
    <dbReference type="NCBI Taxonomy" id="5499"/>
    <lineage>
        <taxon>Eukaryota</taxon>
        <taxon>Fungi</taxon>
        <taxon>Dikarya</taxon>
        <taxon>Ascomycota</taxon>
        <taxon>Pezizomycotina</taxon>
        <taxon>Dothideomycetes</taxon>
        <taxon>Dothideomycetidae</taxon>
        <taxon>Mycosphaerellales</taxon>
        <taxon>Mycosphaerellaceae</taxon>
        <taxon>Fulvia</taxon>
    </lineage>
</organism>
<evidence type="ECO:0000313" key="2">
    <source>
        <dbReference type="EMBL" id="UJO18464.1"/>
    </source>
</evidence>
<proteinExistence type="predicted"/>
<feature type="region of interest" description="Disordered" evidence="1">
    <location>
        <begin position="120"/>
        <end position="144"/>
    </location>
</feature>
<keyword evidence="3" id="KW-1185">Reference proteome</keyword>
<dbReference type="KEGG" id="ffu:CLAFUR5_07192"/>
<sequence length="230" mass="26489">MNAHYNEHRNRIKYHPDSNTTSRRRDMPDHIKVAGTEFPNPSSNSTPFNATNRSHHLLEVNQDTLDEHMRSQSRFNEQIYFRLHALEAVMDKMLDCIQDVHQRSRALEKAYRDLQQRIQSAARPATDEEGQPSDAPSAAQSTDGLDQKLVRSFVLPIDGVLQEVLKDAGEHKHKEPPVRSVYTDVPEQRHVNDEIFAELEAFAKLFKESRVPKLIFPDGSVQQVRQDRDS</sequence>